<dbReference type="EMBL" id="JADFAR010000008">
    <property type="protein sequence ID" value="MBE5728371.1"/>
    <property type="molecule type" value="Genomic_DNA"/>
</dbReference>
<reference evidence="2 3" key="1">
    <citation type="submission" date="2020-09" db="EMBL/GenBank/DDBJ databases">
        <title>Genomic characterization of a novel Parvarchaeota family in acid mine drainage sediments.</title>
        <authorList>
            <person name="Luo Z.-H."/>
        </authorList>
    </citation>
    <scope>NUCLEOTIDE SEQUENCE [LARGE SCALE GENOMIC DNA]</scope>
    <source>
        <strain evidence="2">MAS1_bins.189</strain>
    </source>
</reference>
<organism evidence="2 3">
    <name type="scientific">Candidatus Acidifodinimicrobium mancum</name>
    <dbReference type="NCBI Taxonomy" id="2898728"/>
    <lineage>
        <taxon>Archaea</taxon>
        <taxon>Candidatus Parvarchaeota</taxon>
        <taxon>Candidatus Acidifodinimicrobiaceae</taxon>
        <taxon>Candidatus Acidifodinimicrobium</taxon>
    </lineage>
</organism>
<evidence type="ECO:0000313" key="3">
    <source>
        <dbReference type="Proteomes" id="UP000718571"/>
    </source>
</evidence>
<accession>A0A8T3URT5</accession>
<dbReference type="Proteomes" id="UP000718571">
    <property type="component" value="Unassembled WGS sequence"/>
</dbReference>
<name>A0A8T3URT5_9ARCH</name>
<gene>
    <name evidence="2" type="ORF">IHE51_00745</name>
</gene>
<sequence length="238" mass="26567">MASKSDNAVGKKERGRLGYPYVKLLSALVIAMAVILVVFIVSYYFQNYKVSSISSELQMYQQSLEQLQLSASLAGQNSTVACSILKSDLSQVAGQVQTLSNQVQETDLTGSQQYDNLVAEFMYERIDYWLLGQRIADQCRGNMTTVLFFYNPVNCNACVLEGNELSFISQNYTNLVVSAVDGSFNMPLISILNNIYNLSPSEYPSIVINSKYVVNGFQNTTQIRKDICMYTNISGFCQ</sequence>
<dbReference type="AlphaFoldDB" id="A0A8T3URT5"/>
<feature type="transmembrane region" description="Helical" evidence="1">
    <location>
        <begin position="21"/>
        <end position="45"/>
    </location>
</feature>
<evidence type="ECO:0000256" key="1">
    <source>
        <dbReference type="SAM" id="Phobius"/>
    </source>
</evidence>
<keyword evidence="1" id="KW-1133">Transmembrane helix</keyword>
<keyword evidence="1" id="KW-0472">Membrane</keyword>
<protein>
    <submittedName>
        <fullName evidence="2">Uncharacterized protein</fullName>
    </submittedName>
</protein>
<evidence type="ECO:0000313" key="2">
    <source>
        <dbReference type="EMBL" id="MBE5728371.1"/>
    </source>
</evidence>
<keyword evidence="1" id="KW-0812">Transmembrane</keyword>
<proteinExistence type="predicted"/>
<comment type="caution">
    <text evidence="2">The sequence shown here is derived from an EMBL/GenBank/DDBJ whole genome shotgun (WGS) entry which is preliminary data.</text>
</comment>